<dbReference type="PANTHER" id="PTHR13939:SF0">
    <property type="entry name" value="NMN AMIDOHYDROLASE-LIKE PROTEIN YFAY"/>
    <property type="match status" value="1"/>
</dbReference>
<proteinExistence type="inferred from homology"/>
<dbReference type="NCBIfam" id="TIGR00199">
    <property type="entry name" value="PncC_domain"/>
    <property type="match status" value="1"/>
</dbReference>
<reference evidence="2" key="1">
    <citation type="submission" date="2020-05" db="EMBL/GenBank/DDBJ databases">
        <authorList>
            <person name="Chiriac C."/>
            <person name="Salcher M."/>
            <person name="Ghai R."/>
            <person name="Kavagutti S V."/>
        </authorList>
    </citation>
    <scope>NUCLEOTIDE SEQUENCE</scope>
</reference>
<dbReference type="InterPro" id="IPR008135">
    <property type="entry name" value="Competence-induced_CinA"/>
</dbReference>
<dbReference type="PANTHER" id="PTHR13939">
    <property type="entry name" value="NICOTINAMIDE-NUCLEOTIDE AMIDOHYDROLASE PNCC"/>
    <property type="match status" value="1"/>
</dbReference>
<dbReference type="AlphaFoldDB" id="A0A6J6QBX8"/>
<dbReference type="EMBL" id="CAEZXP010000008">
    <property type="protein sequence ID" value="CAB4708449.1"/>
    <property type="molecule type" value="Genomic_DNA"/>
</dbReference>
<dbReference type="Pfam" id="PF02464">
    <property type="entry name" value="CinA"/>
    <property type="match status" value="1"/>
</dbReference>
<evidence type="ECO:0000313" key="2">
    <source>
        <dbReference type="EMBL" id="CAB4708449.1"/>
    </source>
</evidence>
<accession>A0A6J6QBX8</accession>
<dbReference type="SMART" id="SM00852">
    <property type="entry name" value="MoCF_biosynth"/>
    <property type="match status" value="1"/>
</dbReference>
<dbReference type="SUPFAM" id="SSF142433">
    <property type="entry name" value="CinA-like"/>
    <property type="match status" value="1"/>
</dbReference>
<dbReference type="Gene3D" id="3.90.950.20">
    <property type="entry name" value="CinA-like"/>
    <property type="match status" value="1"/>
</dbReference>
<dbReference type="InterPro" id="IPR050101">
    <property type="entry name" value="CinA"/>
</dbReference>
<dbReference type="InterPro" id="IPR001453">
    <property type="entry name" value="MoaB/Mog_dom"/>
</dbReference>
<gene>
    <name evidence="2" type="ORF">UFOPK2399_01834</name>
</gene>
<name>A0A6J6QBX8_9ZZZZ</name>
<dbReference type="InterPro" id="IPR008136">
    <property type="entry name" value="CinA_C"/>
</dbReference>
<dbReference type="InterPro" id="IPR036425">
    <property type="entry name" value="MoaB/Mog-like_dom_sf"/>
</dbReference>
<dbReference type="PIRSF" id="PIRSF006728">
    <property type="entry name" value="CinA"/>
    <property type="match status" value="1"/>
</dbReference>
<dbReference type="Gene3D" id="3.40.980.10">
    <property type="entry name" value="MoaB/Mog-like domain"/>
    <property type="match status" value="1"/>
</dbReference>
<sequence>MAAQLTRPRALIVPSGSELARGDRNDRNGPYLAASLVRLGVDVSGIHIVGDGEADLLDAIRAGLQHEILVITGGLGPTHDDRTMALMAEALGVPLTVDESLEREIEEISRAIAARLGRPYADFHDGVRKQATIPSGAEIVGLAGTAPSVVLATPNGIAVVLPGPPAEVHALWPKAIATAVFQRAIGATQAPTRTTYRFFGVSESAVAQALAAAGGEPEGIEVTICAREFEIHVDLLVSDRAAGFVSAFEEAFVGPLRGHLYGIGDAGVEERLLAACRTQGWTLATAESCTGGLVASRLTAIAGSSDAFVGSVVAYANAVKHTQLGVSEAILEAHGAVSAEAAEAMATGVCDALGADVAVSITGIAGPGGGTDEKPVGTVFIHAVTPRGSDSVALGIMGSRDVVRGRAATVALHLLRRLVAEA</sequence>
<feature type="domain" description="MoaB/Mog" evidence="1">
    <location>
        <begin position="11"/>
        <end position="183"/>
    </location>
</feature>
<protein>
    <submittedName>
        <fullName evidence="2">Unannotated protein</fullName>
    </submittedName>
</protein>
<dbReference type="HAMAP" id="MF_00226_B">
    <property type="entry name" value="CinA_B"/>
    <property type="match status" value="1"/>
</dbReference>
<organism evidence="2">
    <name type="scientific">freshwater metagenome</name>
    <dbReference type="NCBI Taxonomy" id="449393"/>
    <lineage>
        <taxon>unclassified sequences</taxon>
        <taxon>metagenomes</taxon>
        <taxon>ecological metagenomes</taxon>
    </lineage>
</organism>
<dbReference type="SUPFAM" id="SSF53218">
    <property type="entry name" value="Molybdenum cofactor biosynthesis proteins"/>
    <property type="match status" value="1"/>
</dbReference>
<dbReference type="NCBIfam" id="TIGR00200">
    <property type="entry name" value="cinA_nterm"/>
    <property type="match status" value="1"/>
</dbReference>
<dbReference type="Pfam" id="PF00994">
    <property type="entry name" value="MoCF_biosynth"/>
    <property type="match status" value="1"/>
</dbReference>
<evidence type="ECO:0000259" key="1">
    <source>
        <dbReference type="SMART" id="SM00852"/>
    </source>
</evidence>
<dbReference type="InterPro" id="IPR036653">
    <property type="entry name" value="CinA-like_C"/>
</dbReference>